<keyword evidence="2" id="KW-0547">Nucleotide-binding</keyword>
<dbReference type="SUPFAM" id="SSF52540">
    <property type="entry name" value="P-loop containing nucleoside triphosphate hydrolases"/>
    <property type="match status" value="1"/>
</dbReference>
<dbReference type="EMBL" id="JAATJU010000099">
    <property type="protein sequence ID" value="KAH0521446.1"/>
    <property type="molecule type" value="Genomic_DNA"/>
</dbReference>
<dbReference type="Pfam" id="PF00005">
    <property type="entry name" value="ABC_tran"/>
    <property type="match status" value="1"/>
</dbReference>
<dbReference type="GO" id="GO:0016020">
    <property type="term" value="C:membrane"/>
    <property type="evidence" value="ECO:0007669"/>
    <property type="project" value="InterPro"/>
</dbReference>
<accession>A0A8J6H2I3</accession>
<gene>
    <name evidence="2" type="ORF">LTLLF_101735</name>
</gene>
<evidence type="ECO:0000313" key="3">
    <source>
        <dbReference type="Proteomes" id="UP000710432"/>
    </source>
</evidence>
<organism evidence="2 3">
    <name type="scientific">Microtus ochrogaster</name>
    <name type="common">Prairie vole</name>
    <dbReference type="NCBI Taxonomy" id="79684"/>
    <lineage>
        <taxon>Eukaryota</taxon>
        <taxon>Metazoa</taxon>
        <taxon>Chordata</taxon>
        <taxon>Craniata</taxon>
        <taxon>Vertebrata</taxon>
        <taxon>Euteleostomi</taxon>
        <taxon>Mammalia</taxon>
        <taxon>Eutheria</taxon>
        <taxon>Euarchontoglires</taxon>
        <taxon>Glires</taxon>
        <taxon>Rodentia</taxon>
        <taxon>Myomorpha</taxon>
        <taxon>Muroidea</taxon>
        <taxon>Cricetidae</taxon>
        <taxon>Arvicolinae</taxon>
        <taxon>Microtus</taxon>
    </lineage>
</organism>
<dbReference type="Proteomes" id="UP000710432">
    <property type="component" value="Unassembled WGS sequence"/>
</dbReference>
<dbReference type="PANTHER" id="PTHR19229">
    <property type="entry name" value="ATP-BINDING CASSETTE TRANSPORTER SUBFAMILY A ABCA"/>
    <property type="match status" value="1"/>
</dbReference>
<dbReference type="InterPro" id="IPR027417">
    <property type="entry name" value="P-loop_NTPase"/>
</dbReference>
<reference evidence="2" key="1">
    <citation type="submission" date="2020-03" db="EMBL/GenBank/DDBJ databases">
        <title>Studies in the Genomics of Life Span.</title>
        <authorList>
            <person name="Glass D."/>
        </authorList>
    </citation>
    <scope>NUCLEOTIDE SEQUENCE</scope>
    <source>
        <strain evidence="2">LTLLF</strain>
        <tissue evidence="2">Muscle</tissue>
    </source>
</reference>
<dbReference type="PANTHER" id="PTHR19229:SF113">
    <property type="entry name" value="ATP-BINDING CASSETTE SUB-FAMILY A MEMBER 13"/>
    <property type="match status" value="1"/>
</dbReference>
<dbReference type="GO" id="GO:0016887">
    <property type="term" value="F:ATP hydrolysis activity"/>
    <property type="evidence" value="ECO:0007669"/>
    <property type="project" value="InterPro"/>
</dbReference>
<dbReference type="GO" id="GO:0140359">
    <property type="term" value="F:ABC-type transporter activity"/>
    <property type="evidence" value="ECO:0007669"/>
    <property type="project" value="InterPro"/>
</dbReference>
<dbReference type="FunFam" id="3.40.50.300:FF:005048">
    <property type="entry name" value="Predicted protein"/>
    <property type="match status" value="1"/>
</dbReference>
<dbReference type="InterPro" id="IPR026082">
    <property type="entry name" value="ABCA"/>
</dbReference>
<proteinExistence type="predicted"/>
<comment type="caution">
    <text evidence="2">The sequence shown here is derived from an EMBL/GenBank/DDBJ whole genome shotgun (WGS) entry which is preliminary data.</text>
</comment>
<dbReference type="AlphaFoldDB" id="A0A8J6H2I3"/>
<name>A0A8J6H2I3_MICOH</name>
<evidence type="ECO:0000259" key="1">
    <source>
        <dbReference type="Pfam" id="PF00005"/>
    </source>
</evidence>
<dbReference type="GO" id="GO:0005524">
    <property type="term" value="F:ATP binding"/>
    <property type="evidence" value="ECO:0007669"/>
    <property type="project" value="UniProtKB-KW"/>
</dbReference>
<protein>
    <submittedName>
        <fullName evidence="2">ATP-binding cassette sub-family A member 13</fullName>
    </submittedName>
</protein>
<dbReference type="Gene3D" id="3.40.50.300">
    <property type="entry name" value="P-loop containing nucleotide triphosphate hydrolases"/>
    <property type="match status" value="1"/>
</dbReference>
<evidence type="ECO:0000313" key="2">
    <source>
        <dbReference type="EMBL" id="KAH0521446.1"/>
    </source>
</evidence>
<dbReference type="GO" id="GO:0005319">
    <property type="term" value="F:lipid transporter activity"/>
    <property type="evidence" value="ECO:0007669"/>
    <property type="project" value="TreeGrafter"/>
</dbReference>
<dbReference type="InterPro" id="IPR003439">
    <property type="entry name" value="ABC_transporter-like_ATP-bd"/>
</dbReference>
<feature type="domain" description="ABC transporter" evidence="1">
    <location>
        <begin position="14"/>
        <end position="98"/>
    </location>
</feature>
<keyword evidence="2" id="KW-0067">ATP-binding</keyword>
<sequence>MVDLTSAGKAGILFGYCPQQDALDELLTGWEHLQYYCSLRGIPRQYIPEVAADLVRRLHLESHVDKPVATYSGGTRRKLSTALALVGKPDILLLDEPSSGMDPCSKRYLWQTITQEVRDGCAAVLTSHSMEECEALCTRLAIMVDGSFRCLGPPQHIKNRRHCALICSDKSSEEKMIAGSRQSLEEK</sequence>